<evidence type="ECO:0000313" key="2">
    <source>
        <dbReference type="Proteomes" id="UP000286246"/>
    </source>
</evidence>
<keyword evidence="2" id="KW-1185">Reference proteome</keyword>
<name>A0A420B7I0_SPHD1</name>
<protein>
    <submittedName>
        <fullName evidence="1">Uncharacterized protein</fullName>
    </submittedName>
</protein>
<dbReference type="AlphaFoldDB" id="A0A420B7I0"/>
<organism evidence="1 2">
    <name type="scientific">Sphingobacterium detergens</name>
    <dbReference type="NCBI Taxonomy" id="1145106"/>
    <lineage>
        <taxon>Bacteria</taxon>
        <taxon>Pseudomonadati</taxon>
        <taxon>Bacteroidota</taxon>
        <taxon>Sphingobacteriia</taxon>
        <taxon>Sphingobacteriales</taxon>
        <taxon>Sphingobacteriaceae</taxon>
        <taxon>Sphingobacterium</taxon>
    </lineage>
</organism>
<reference evidence="1 2" key="1">
    <citation type="submission" date="2018-09" db="EMBL/GenBank/DDBJ databases">
        <title>Genomic Encyclopedia of Type Strains, Phase III (KMG-III): the genomes of soil and plant-associated and newly described type strains.</title>
        <authorList>
            <person name="Whitman W."/>
        </authorList>
    </citation>
    <scope>NUCLEOTIDE SEQUENCE [LARGE SCALE GENOMIC DNA]</scope>
    <source>
        <strain evidence="1 2">CECT 7938</strain>
    </source>
</reference>
<accession>A0A420B7I0</accession>
<comment type="caution">
    <text evidence="1">The sequence shown here is derived from an EMBL/GenBank/DDBJ whole genome shotgun (WGS) entry which is preliminary data.</text>
</comment>
<sequence length="54" mass="6237">MKLLIISGVITLKIAFKEMWSINLNKELVERLGKEVVVRNFRHTTQLGAIENKI</sequence>
<gene>
    <name evidence="1" type="ORF">DFQ12_2995</name>
</gene>
<dbReference type="Proteomes" id="UP000286246">
    <property type="component" value="Unassembled WGS sequence"/>
</dbReference>
<evidence type="ECO:0000313" key="1">
    <source>
        <dbReference type="EMBL" id="RKE52750.1"/>
    </source>
</evidence>
<proteinExistence type="predicted"/>
<dbReference type="EMBL" id="RAPY01000002">
    <property type="protein sequence ID" value="RKE52750.1"/>
    <property type="molecule type" value="Genomic_DNA"/>
</dbReference>